<sequence length="139" mass="15443">MGWSKDMKGVNKAIIVGTVVKDPSIRQAKDTAVANFSLATNFKDVATYHDCVAFGAVVDNFISKYVHKGSRLYVEGRLQNSCYDKDFGDGQKHKVWKTQIVAVTIELVYTPESVEATKQDIAASSPMPQFDDFDDDIPF</sequence>
<dbReference type="InterPro" id="IPR012340">
    <property type="entry name" value="NA-bd_OB-fold"/>
</dbReference>
<gene>
    <name evidence="4" type="ORF">DCW74_16285</name>
</gene>
<dbReference type="PANTHER" id="PTHR10302">
    <property type="entry name" value="SINGLE-STRANDED DNA-BINDING PROTEIN"/>
    <property type="match status" value="1"/>
</dbReference>
<dbReference type="GO" id="GO:0003697">
    <property type="term" value="F:single-stranded DNA binding"/>
    <property type="evidence" value="ECO:0007669"/>
    <property type="project" value="InterPro"/>
</dbReference>
<dbReference type="GO" id="GO:0009295">
    <property type="term" value="C:nucleoid"/>
    <property type="evidence" value="ECO:0007669"/>
    <property type="project" value="TreeGrafter"/>
</dbReference>
<dbReference type="PANTHER" id="PTHR10302:SF27">
    <property type="entry name" value="SINGLE-STRANDED DNA-BINDING PROTEIN"/>
    <property type="match status" value="1"/>
</dbReference>
<keyword evidence="1 2" id="KW-0238">DNA-binding</keyword>
<dbReference type="InterPro" id="IPR011344">
    <property type="entry name" value="ssDNA-bd"/>
</dbReference>
<dbReference type="SUPFAM" id="SSF50249">
    <property type="entry name" value="Nucleic acid-binding proteins"/>
    <property type="match status" value="1"/>
</dbReference>
<organism evidence="4 5">
    <name type="scientific">Alteromonas australica</name>
    <dbReference type="NCBI Taxonomy" id="589873"/>
    <lineage>
        <taxon>Bacteria</taxon>
        <taxon>Pseudomonadati</taxon>
        <taxon>Pseudomonadota</taxon>
        <taxon>Gammaproteobacteria</taxon>
        <taxon>Alteromonadales</taxon>
        <taxon>Alteromonadaceae</taxon>
        <taxon>Alteromonas/Salinimonas group</taxon>
        <taxon>Alteromonas</taxon>
    </lineage>
</organism>
<evidence type="ECO:0000256" key="1">
    <source>
        <dbReference type="ARBA" id="ARBA00023125"/>
    </source>
</evidence>
<accession>A0A350P7L5</accession>
<dbReference type="Gene3D" id="2.40.50.140">
    <property type="entry name" value="Nucleic acid-binding proteins"/>
    <property type="match status" value="1"/>
</dbReference>
<reference evidence="4 5" key="1">
    <citation type="journal article" date="2018" name="Nat. Biotechnol.">
        <title>A standardized bacterial taxonomy based on genome phylogeny substantially revises the tree of life.</title>
        <authorList>
            <person name="Parks D.H."/>
            <person name="Chuvochina M."/>
            <person name="Waite D.W."/>
            <person name="Rinke C."/>
            <person name="Skarshewski A."/>
            <person name="Chaumeil P.A."/>
            <person name="Hugenholtz P."/>
        </authorList>
    </citation>
    <scope>NUCLEOTIDE SEQUENCE [LARGE SCALE GENOMIC DNA]</scope>
    <source>
        <strain evidence="4">UBA11978</strain>
    </source>
</reference>
<proteinExistence type="predicted"/>
<dbReference type="PIRSF" id="PIRSF002070">
    <property type="entry name" value="SSB"/>
    <property type="match status" value="1"/>
</dbReference>
<evidence type="ECO:0000256" key="3">
    <source>
        <dbReference type="RuleBase" id="RU000524"/>
    </source>
</evidence>
<dbReference type="InterPro" id="IPR000424">
    <property type="entry name" value="Primosome_PriB/ssb"/>
</dbReference>
<dbReference type="NCBIfam" id="TIGR00621">
    <property type="entry name" value="ssb"/>
    <property type="match status" value="1"/>
</dbReference>
<dbReference type="Pfam" id="PF00436">
    <property type="entry name" value="SSB"/>
    <property type="match status" value="1"/>
</dbReference>
<name>A0A350P7L5_9ALTE</name>
<protein>
    <recommendedName>
        <fullName evidence="2 3">Single-stranded DNA-binding protein</fullName>
    </recommendedName>
</protein>
<dbReference type="EMBL" id="DNAN01000574">
    <property type="protein sequence ID" value="HAW77282.1"/>
    <property type="molecule type" value="Genomic_DNA"/>
</dbReference>
<dbReference type="AlphaFoldDB" id="A0A350P7L5"/>
<evidence type="ECO:0000256" key="2">
    <source>
        <dbReference type="PIRNR" id="PIRNR002070"/>
    </source>
</evidence>
<dbReference type="CDD" id="cd04496">
    <property type="entry name" value="SSB_OBF"/>
    <property type="match status" value="1"/>
</dbReference>
<comment type="caution">
    <text evidence="4">The sequence shown here is derived from an EMBL/GenBank/DDBJ whole genome shotgun (WGS) entry which is preliminary data.</text>
</comment>
<evidence type="ECO:0000313" key="4">
    <source>
        <dbReference type="EMBL" id="HAW77282.1"/>
    </source>
</evidence>
<evidence type="ECO:0000313" key="5">
    <source>
        <dbReference type="Proteomes" id="UP000263517"/>
    </source>
</evidence>
<dbReference type="Proteomes" id="UP000263517">
    <property type="component" value="Unassembled WGS sequence"/>
</dbReference>
<dbReference type="PROSITE" id="PS50935">
    <property type="entry name" value="SSB"/>
    <property type="match status" value="1"/>
</dbReference>
<dbReference type="GO" id="GO:0006260">
    <property type="term" value="P:DNA replication"/>
    <property type="evidence" value="ECO:0007669"/>
    <property type="project" value="InterPro"/>
</dbReference>